<name>A0A3A1NC10_9FLAO</name>
<reference evidence="2 3" key="1">
    <citation type="submission" date="2018-08" db="EMBL/GenBank/DDBJ databases">
        <title>Proposal of Muricauda 72 sp.nov. and Muricauda NH166 sp.nov., isolated from seawater.</title>
        <authorList>
            <person name="Cheng H."/>
            <person name="Wu Y.-H."/>
            <person name="Guo L.-L."/>
            <person name="Xu X.-W."/>
        </authorList>
    </citation>
    <scope>NUCLEOTIDE SEQUENCE [LARGE SCALE GENOMIC DNA]</scope>
    <source>
        <strain evidence="2 3">KCTC 22173</strain>
    </source>
</reference>
<feature type="transmembrane region" description="Helical" evidence="1">
    <location>
        <begin position="6"/>
        <end position="22"/>
    </location>
</feature>
<protein>
    <recommendedName>
        <fullName evidence="4">EF-hand domain-containing protein</fullName>
    </recommendedName>
</protein>
<dbReference type="EMBL" id="QXFH01000069">
    <property type="protein sequence ID" value="RIV35736.1"/>
    <property type="molecule type" value="Genomic_DNA"/>
</dbReference>
<feature type="transmembrane region" description="Helical" evidence="1">
    <location>
        <begin position="97"/>
        <end position="117"/>
    </location>
</feature>
<dbReference type="Proteomes" id="UP000266067">
    <property type="component" value="Unassembled WGS sequence"/>
</dbReference>
<evidence type="ECO:0000256" key="1">
    <source>
        <dbReference type="SAM" id="Phobius"/>
    </source>
</evidence>
<dbReference type="InterPro" id="IPR018247">
    <property type="entry name" value="EF_Hand_1_Ca_BS"/>
</dbReference>
<accession>A0A3A1NC10</accession>
<evidence type="ECO:0008006" key="4">
    <source>
        <dbReference type="Google" id="ProtNLM"/>
    </source>
</evidence>
<dbReference type="OrthoDB" id="1441205at2"/>
<organism evidence="2 3">
    <name type="scientific">Flagellimonas lutimaris</name>
    <dbReference type="NCBI Taxonomy" id="475082"/>
    <lineage>
        <taxon>Bacteria</taxon>
        <taxon>Pseudomonadati</taxon>
        <taxon>Bacteroidota</taxon>
        <taxon>Flavobacteriia</taxon>
        <taxon>Flavobacteriales</taxon>
        <taxon>Flavobacteriaceae</taxon>
        <taxon>Flagellimonas</taxon>
    </lineage>
</organism>
<comment type="caution">
    <text evidence="2">The sequence shown here is derived from an EMBL/GenBank/DDBJ whole genome shotgun (WGS) entry which is preliminary data.</text>
</comment>
<keyword evidence="1" id="KW-0812">Transmembrane</keyword>
<sequence length="130" mass="14940">MNYNQIGILLGIFAIAFFGFTVKKVSNPYLKGIWNSAILVFTMYAALLIYIEIRWQFISDYAGKFDLNGNGFVDLNEYSEEAIKAMNRRTYGANIRLYAPLTMAVFSSIIGFAYLLSDWTVTRFKNKEQK</sequence>
<keyword evidence="3" id="KW-1185">Reference proteome</keyword>
<evidence type="ECO:0000313" key="2">
    <source>
        <dbReference type="EMBL" id="RIV35736.1"/>
    </source>
</evidence>
<proteinExistence type="predicted"/>
<evidence type="ECO:0000313" key="3">
    <source>
        <dbReference type="Proteomes" id="UP000266067"/>
    </source>
</evidence>
<gene>
    <name evidence="2" type="ORF">D2V08_03700</name>
</gene>
<dbReference type="RefSeq" id="WP_119606751.1">
    <property type="nucleotide sequence ID" value="NZ_QXFH01000069.1"/>
</dbReference>
<dbReference type="AlphaFoldDB" id="A0A3A1NC10"/>
<feature type="transmembrane region" description="Helical" evidence="1">
    <location>
        <begin position="34"/>
        <end position="51"/>
    </location>
</feature>
<keyword evidence="1" id="KW-0472">Membrane</keyword>
<dbReference type="PROSITE" id="PS00018">
    <property type="entry name" value="EF_HAND_1"/>
    <property type="match status" value="1"/>
</dbReference>
<keyword evidence="1" id="KW-1133">Transmembrane helix</keyword>